<reference evidence="2" key="1">
    <citation type="journal article" date="2018" name="DNA Res.">
        <title>Multiple hybrid de novo genome assembly of finger millet, an orphan allotetraploid crop.</title>
        <authorList>
            <person name="Hatakeyama M."/>
            <person name="Aluri S."/>
            <person name="Balachadran M.T."/>
            <person name="Sivarajan S.R."/>
            <person name="Patrignani A."/>
            <person name="Gruter S."/>
            <person name="Poveda L."/>
            <person name="Shimizu-Inatsugi R."/>
            <person name="Baeten J."/>
            <person name="Francoijs K.J."/>
            <person name="Nataraja K.N."/>
            <person name="Reddy Y.A.N."/>
            <person name="Phadnis S."/>
            <person name="Ravikumar R.L."/>
            <person name="Schlapbach R."/>
            <person name="Sreeman S.M."/>
            <person name="Shimizu K.K."/>
        </authorList>
    </citation>
    <scope>NUCLEOTIDE SEQUENCE</scope>
</reference>
<feature type="domain" description="DUF7769" evidence="1">
    <location>
        <begin position="20"/>
        <end position="73"/>
    </location>
</feature>
<dbReference type="InterPro" id="IPR036397">
    <property type="entry name" value="RNaseH_sf"/>
</dbReference>
<evidence type="ECO:0000313" key="2">
    <source>
        <dbReference type="EMBL" id="GJN05423.1"/>
    </source>
</evidence>
<protein>
    <recommendedName>
        <fullName evidence="1">DUF7769 domain-containing protein</fullName>
    </recommendedName>
</protein>
<proteinExistence type="predicted"/>
<gene>
    <name evidence="2" type="primary">ga23046</name>
    <name evidence="2" type="ORF">PR202_ga23046</name>
</gene>
<comment type="caution">
    <text evidence="2">The sequence shown here is derived from an EMBL/GenBank/DDBJ whole genome shotgun (WGS) entry which is preliminary data.</text>
</comment>
<name>A0AAV5D5I4_ELECO</name>
<keyword evidence="3" id="KW-1185">Reference proteome</keyword>
<dbReference type="GO" id="GO:0003676">
    <property type="term" value="F:nucleic acid binding"/>
    <property type="evidence" value="ECO:0007669"/>
    <property type="project" value="InterPro"/>
</dbReference>
<evidence type="ECO:0000313" key="3">
    <source>
        <dbReference type="Proteomes" id="UP001054889"/>
    </source>
</evidence>
<dbReference type="Pfam" id="PF24964">
    <property type="entry name" value="DUF7769"/>
    <property type="match status" value="1"/>
</dbReference>
<dbReference type="EMBL" id="BQKI01000012">
    <property type="protein sequence ID" value="GJN05423.1"/>
    <property type="molecule type" value="Genomic_DNA"/>
</dbReference>
<dbReference type="PANTHER" id="PTHR33889">
    <property type="entry name" value="OS04G0681850 PROTEIN"/>
    <property type="match status" value="1"/>
</dbReference>
<accession>A0AAV5D5I4</accession>
<dbReference type="Gene3D" id="3.30.420.10">
    <property type="entry name" value="Ribonuclease H-like superfamily/Ribonuclease H"/>
    <property type="match status" value="1"/>
</dbReference>
<dbReference type="PANTHER" id="PTHR33889:SF1">
    <property type="entry name" value="OS03G0834800 PROTEIN"/>
    <property type="match status" value="1"/>
</dbReference>
<dbReference type="InterPro" id="IPR056671">
    <property type="entry name" value="DUF7769"/>
</dbReference>
<dbReference type="AlphaFoldDB" id="A0AAV5D5I4"/>
<sequence length="242" mass="28072">MPCPHFSFKLLGDSRRKDATDEVRQLVFQTLLARSNNGRLGKKVTEEVAAQFGLGLQTVQKIWKRSKASLAQGTVVDVKSRKRGCSVRKETQIDLEPLCNIPLNERMTLDEVSRRLHVGKAKLIRYMHKGLLRCHSNNIKPYLTEVNKKTRLQWCVNMIDQESTSNDQRFKALFDHVFIDEKWLFLTQNSAKYYLLPNEDDPHRTSKSKNYIPRLMFLCVTARPRFINGVCIFMEKLDASLL</sequence>
<dbReference type="Proteomes" id="UP001054889">
    <property type="component" value="Unassembled WGS sequence"/>
</dbReference>
<reference evidence="2" key="2">
    <citation type="submission" date="2021-12" db="EMBL/GenBank/DDBJ databases">
        <title>Resequencing data analysis of finger millet.</title>
        <authorList>
            <person name="Hatakeyama M."/>
            <person name="Aluri S."/>
            <person name="Balachadran M.T."/>
            <person name="Sivarajan S.R."/>
            <person name="Poveda L."/>
            <person name="Shimizu-Inatsugi R."/>
            <person name="Schlapbach R."/>
            <person name="Sreeman S.M."/>
            <person name="Shimizu K.K."/>
        </authorList>
    </citation>
    <scope>NUCLEOTIDE SEQUENCE</scope>
</reference>
<organism evidence="2 3">
    <name type="scientific">Eleusine coracana subsp. coracana</name>
    <dbReference type="NCBI Taxonomy" id="191504"/>
    <lineage>
        <taxon>Eukaryota</taxon>
        <taxon>Viridiplantae</taxon>
        <taxon>Streptophyta</taxon>
        <taxon>Embryophyta</taxon>
        <taxon>Tracheophyta</taxon>
        <taxon>Spermatophyta</taxon>
        <taxon>Magnoliopsida</taxon>
        <taxon>Liliopsida</taxon>
        <taxon>Poales</taxon>
        <taxon>Poaceae</taxon>
        <taxon>PACMAD clade</taxon>
        <taxon>Chloridoideae</taxon>
        <taxon>Cynodonteae</taxon>
        <taxon>Eleusininae</taxon>
        <taxon>Eleusine</taxon>
    </lineage>
</organism>
<evidence type="ECO:0000259" key="1">
    <source>
        <dbReference type="Pfam" id="PF24964"/>
    </source>
</evidence>